<dbReference type="Proteomes" id="UP000092666">
    <property type="component" value="Unassembled WGS sequence"/>
</dbReference>
<feature type="region of interest" description="Disordered" evidence="1">
    <location>
        <begin position="147"/>
        <end position="169"/>
    </location>
</feature>
<keyword evidence="3" id="KW-1185">Reference proteome</keyword>
<accession>A0A1B9GRF4</accession>
<gene>
    <name evidence="2" type="ORF">I316_04676</name>
</gene>
<dbReference type="EMBL" id="KI669504">
    <property type="protein sequence ID" value="OCF33603.1"/>
    <property type="molecule type" value="Genomic_DNA"/>
</dbReference>
<sequence>MQRDQQWEGKLRLGTFGGPGHLSLDRATGLSGDAILVSSNMAWGPRTVYNAATPTFYGPGGVPVHVNHDRRSLHSLILAEFGAICQAPLNDLDRLVNHSVPDNISRNDDGTIIWKRPPRPPVYKPPKLRTFPSRVLAQREFLPNTIPWQHFPNSEFSSAQSEQQSDRQR</sequence>
<organism evidence="2 3">
    <name type="scientific">Kwoniella heveanensis BCC8398</name>
    <dbReference type="NCBI Taxonomy" id="1296120"/>
    <lineage>
        <taxon>Eukaryota</taxon>
        <taxon>Fungi</taxon>
        <taxon>Dikarya</taxon>
        <taxon>Basidiomycota</taxon>
        <taxon>Agaricomycotina</taxon>
        <taxon>Tremellomycetes</taxon>
        <taxon>Tremellales</taxon>
        <taxon>Cryptococcaceae</taxon>
        <taxon>Kwoniella</taxon>
    </lineage>
</organism>
<feature type="compositionally biased region" description="Low complexity" evidence="1">
    <location>
        <begin position="154"/>
        <end position="163"/>
    </location>
</feature>
<name>A0A1B9GRF4_9TREE</name>
<reference evidence="2 3" key="1">
    <citation type="submission" date="2013-07" db="EMBL/GenBank/DDBJ databases">
        <title>The Genome Sequence of Cryptococcus heveanensis BCC8398.</title>
        <authorList>
            <consortium name="The Broad Institute Genome Sequencing Platform"/>
            <person name="Cuomo C."/>
            <person name="Litvintseva A."/>
            <person name="Chen Y."/>
            <person name="Heitman J."/>
            <person name="Sun S."/>
            <person name="Springer D."/>
            <person name="Dromer F."/>
            <person name="Young S.K."/>
            <person name="Zeng Q."/>
            <person name="Gargeya S."/>
            <person name="Fitzgerald M."/>
            <person name="Abouelleil A."/>
            <person name="Alvarado L."/>
            <person name="Berlin A.M."/>
            <person name="Chapman S.B."/>
            <person name="Dewar J."/>
            <person name="Goldberg J."/>
            <person name="Griggs A."/>
            <person name="Gujja S."/>
            <person name="Hansen M."/>
            <person name="Howarth C."/>
            <person name="Imamovic A."/>
            <person name="Larimer J."/>
            <person name="McCowan C."/>
            <person name="Murphy C."/>
            <person name="Pearson M."/>
            <person name="Priest M."/>
            <person name="Roberts A."/>
            <person name="Saif S."/>
            <person name="Shea T."/>
            <person name="Sykes S."/>
            <person name="Wortman J."/>
            <person name="Nusbaum C."/>
            <person name="Birren B."/>
        </authorList>
    </citation>
    <scope>NUCLEOTIDE SEQUENCE [LARGE SCALE GENOMIC DNA]</scope>
    <source>
        <strain evidence="2 3">BCC8398</strain>
    </source>
</reference>
<dbReference type="AlphaFoldDB" id="A0A1B9GRF4"/>
<proteinExistence type="predicted"/>
<reference evidence="3" key="2">
    <citation type="submission" date="2013-12" db="EMBL/GenBank/DDBJ databases">
        <title>Evolution of pathogenesis and genome organization in the Tremellales.</title>
        <authorList>
            <person name="Cuomo C."/>
            <person name="Litvintseva A."/>
            <person name="Heitman J."/>
            <person name="Chen Y."/>
            <person name="Sun S."/>
            <person name="Springer D."/>
            <person name="Dromer F."/>
            <person name="Young S."/>
            <person name="Zeng Q."/>
            <person name="Chapman S."/>
            <person name="Gujja S."/>
            <person name="Saif S."/>
            <person name="Birren B."/>
        </authorList>
    </citation>
    <scope>NUCLEOTIDE SEQUENCE [LARGE SCALE GENOMIC DNA]</scope>
    <source>
        <strain evidence="3">BCC8398</strain>
    </source>
</reference>
<evidence type="ECO:0000256" key="1">
    <source>
        <dbReference type="SAM" id="MobiDB-lite"/>
    </source>
</evidence>
<evidence type="ECO:0000313" key="2">
    <source>
        <dbReference type="EMBL" id="OCF33603.1"/>
    </source>
</evidence>
<evidence type="ECO:0000313" key="3">
    <source>
        <dbReference type="Proteomes" id="UP000092666"/>
    </source>
</evidence>
<protein>
    <submittedName>
        <fullName evidence="2">Uncharacterized protein</fullName>
    </submittedName>
</protein>